<dbReference type="EMBL" id="HBIR01001164">
    <property type="protein sequence ID" value="CAE0521543.1"/>
    <property type="molecule type" value="Transcribed_RNA"/>
</dbReference>
<evidence type="ECO:0000313" key="1">
    <source>
        <dbReference type="EMBL" id="CAE0521543.1"/>
    </source>
</evidence>
<proteinExistence type="predicted"/>
<accession>A0A7S3RE39</accession>
<dbReference type="Gene3D" id="1.20.930.10">
    <property type="entry name" value="Conserved domain common to transcription factors TFIIS, elongin A, CRSP70"/>
    <property type="match status" value="1"/>
</dbReference>
<dbReference type="AlphaFoldDB" id="A0A7S3RE39"/>
<dbReference type="InterPro" id="IPR035441">
    <property type="entry name" value="TFIIS/LEDGF_dom_sf"/>
</dbReference>
<name>A0A7S3RE39_EMIHU</name>
<gene>
    <name evidence="1" type="ORF">EHUX00137_LOCUS813</name>
</gene>
<sequence>MPTEARARVLPTLMTAIASREMLVPLVRNGVLSMLRRWLAARPAAGSSPEQHRKMQLAAMAVCEAVAPASSPAYLQQSRGLGKVLLLLSANAQSAPLRDRAAAALHALLGEALMVKAGSGSGLDKSKEAPKEASPEASCTACTGDAECSIAPAAAVAADSADTAAAARRALKRKRSEPAGAIGKAAILALVKAALHRRDLGRQHFKTVARSVTEALEARAWETSVPPTATEVEAAVLRALGSESFQ</sequence>
<protein>
    <submittedName>
        <fullName evidence="1">Uncharacterized protein</fullName>
    </submittedName>
</protein>
<organism evidence="1">
    <name type="scientific">Emiliania huxleyi</name>
    <name type="common">Coccolithophore</name>
    <name type="synonym">Pontosphaera huxleyi</name>
    <dbReference type="NCBI Taxonomy" id="2903"/>
    <lineage>
        <taxon>Eukaryota</taxon>
        <taxon>Haptista</taxon>
        <taxon>Haptophyta</taxon>
        <taxon>Prymnesiophyceae</taxon>
        <taxon>Isochrysidales</taxon>
        <taxon>Noelaerhabdaceae</taxon>
        <taxon>Emiliania</taxon>
    </lineage>
</organism>
<reference evidence="1" key="1">
    <citation type="submission" date="2021-01" db="EMBL/GenBank/DDBJ databases">
        <authorList>
            <person name="Corre E."/>
            <person name="Pelletier E."/>
            <person name="Niang G."/>
            <person name="Scheremetjew M."/>
            <person name="Finn R."/>
            <person name="Kale V."/>
            <person name="Holt S."/>
            <person name="Cochrane G."/>
            <person name="Meng A."/>
            <person name="Brown T."/>
            <person name="Cohen L."/>
        </authorList>
    </citation>
    <scope>NUCLEOTIDE SEQUENCE</scope>
    <source>
        <strain evidence="1">379</strain>
    </source>
</reference>